<evidence type="ECO:0000256" key="1">
    <source>
        <dbReference type="SAM" id="MobiDB-lite"/>
    </source>
</evidence>
<keyword evidence="2" id="KW-1185">Reference proteome</keyword>
<proteinExistence type="predicted"/>
<reference evidence="3" key="1">
    <citation type="submission" date="2019-09" db="UniProtKB">
        <authorList>
            <consortium name="WormBaseParasite"/>
        </authorList>
    </citation>
    <scope>IDENTIFICATION</scope>
</reference>
<feature type="region of interest" description="Disordered" evidence="1">
    <location>
        <begin position="1"/>
        <end position="56"/>
    </location>
</feature>
<evidence type="ECO:0000313" key="3">
    <source>
        <dbReference type="WBParaSite" id="HPBE_0002331701-mRNA-1"/>
    </source>
</evidence>
<dbReference type="AlphaFoldDB" id="A0A183GKU7"/>
<dbReference type="WBParaSite" id="HPBE_0002331701-mRNA-1">
    <property type="protein sequence ID" value="HPBE_0002331701-mRNA-1"/>
    <property type="gene ID" value="HPBE_0002331701"/>
</dbReference>
<organism evidence="2 3">
    <name type="scientific">Heligmosomoides polygyrus</name>
    <name type="common">Parasitic roundworm</name>
    <dbReference type="NCBI Taxonomy" id="6339"/>
    <lineage>
        <taxon>Eukaryota</taxon>
        <taxon>Metazoa</taxon>
        <taxon>Ecdysozoa</taxon>
        <taxon>Nematoda</taxon>
        <taxon>Chromadorea</taxon>
        <taxon>Rhabditida</taxon>
        <taxon>Rhabditina</taxon>
        <taxon>Rhabditomorpha</taxon>
        <taxon>Strongyloidea</taxon>
        <taxon>Heligmosomidae</taxon>
        <taxon>Heligmosomoides</taxon>
    </lineage>
</organism>
<feature type="compositionally biased region" description="Basic and acidic residues" evidence="1">
    <location>
        <begin position="1"/>
        <end position="11"/>
    </location>
</feature>
<evidence type="ECO:0000313" key="2">
    <source>
        <dbReference type="Proteomes" id="UP000050761"/>
    </source>
</evidence>
<sequence length="306" mass="34207">LNSPEETEHCGHLTAPPGEPLSRSDGSTTLQAKDTEALGDAAPRTIAPAGGDARSQTLDLTKRIDEGYRQRQQFQDRPLRNSQDRLEDACLHRRNSFDTNDWLSEYITGYDFSSEDGLPTPQSPPLWEWPAYLSILRAVRLQTRRLAMRSSSSKFILPQPNVLLLTRPPITLYWATMSSLAFLDGHVPADEDSSIYKASFLSALHSAWATATTFNVKRSSVYKKQHDLSVSVGDRVHLRNFVPTPGRSPKLCFPWLGQFRVIAVDHPHLTIVSFVPTGLLTWANISPCGGSNWPLKTTRSRNVRPC</sequence>
<name>A0A183GKU7_HELPZ</name>
<protein>
    <submittedName>
        <fullName evidence="3">Pol polyprotein</fullName>
    </submittedName>
</protein>
<dbReference type="Proteomes" id="UP000050761">
    <property type="component" value="Unassembled WGS sequence"/>
</dbReference>
<accession>A0A183GKU7</accession>